<proteinExistence type="predicted"/>
<keyword evidence="1" id="KW-0472">Membrane</keyword>
<feature type="transmembrane region" description="Helical" evidence="1">
    <location>
        <begin position="20"/>
        <end position="37"/>
    </location>
</feature>
<reference evidence="2 3" key="1">
    <citation type="submission" date="2024-07" db="EMBL/GenBank/DDBJ databases">
        <title>Section-level genome sequencing and comparative genomics of Aspergillus sections Usti and Cavernicolus.</title>
        <authorList>
            <consortium name="Lawrence Berkeley National Laboratory"/>
            <person name="Nybo J.L."/>
            <person name="Vesth T.C."/>
            <person name="Theobald S."/>
            <person name="Frisvad J.C."/>
            <person name="Larsen T.O."/>
            <person name="Kjaerboelling I."/>
            <person name="Rothschild-Mancinelli K."/>
            <person name="Lyhne E.K."/>
            <person name="Kogle M.E."/>
            <person name="Barry K."/>
            <person name="Clum A."/>
            <person name="Na H."/>
            <person name="Ledsgaard L."/>
            <person name="Lin J."/>
            <person name="Lipzen A."/>
            <person name="Kuo A."/>
            <person name="Riley R."/>
            <person name="Mondo S."/>
            <person name="Labutti K."/>
            <person name="Haridas S."/>
            <person name="Pangalinan J."/>
            <person name="Salamov A.A."/>
            <person name="Simmons B.A."/>
            <person name="Magnuson J.K."/>
            <person name="Chen J."/>
            <person name="Drula E."/>
            <person name="Henrissat B."/>
            <person name="Wiebenga A."/>
            <person name="Lubbers R.J."/>
            <person name="Gomes A.C."/>
            <person name="Makela M.R."/>
            <person name="Stajich J."/>
            <person name="Grigoriev I.V."/>
            <person name="Mortensen U.H."/>
            <person name="De Vries R.P."/>
            <person name="Baker S.E."/>
            <person name="Andersen M.R."/>
        </authorList>
    </citation>
    <scope>NUCLEOTIDE SEQUENCE [LARGE SCALE GENOMIC DNA]</scope>
    <source>
        <strain evidence="2 3">CBS 123904</strain>
    </source>
</reference>
<organism evidence="2 3">
    <name type="scientific">Aspergillus pseudoustus</name>
    <dbReference type="NCBI Taxonomy" id="1810923"/>
    <lineage>
        <taxon>Eukaryota</taxon>
        <taxon>Fungi</taxon>
        <taxon>Dikarya</taxon>
        <taxon>Ascomycota</taxon>
        <taxon>Pezizomycotina</taxon>
        <taxon>Eurotiomycetes</taxon>
        <taxon>Eurotiomycetidae</taxon>
        <taxon>Eurotiales</taxon>
        <taxon>Aspergillaceae</taxon>
        <taxon>Aspergillus</taxon>
        <taxon>Aspergillus subgen. Nidulantes</taxon>
    </lineage>
</organism>
<name>A0ABR4JJC0_9EURO</name>
<dbReference type="Proteomes" id="UP001610446">
    <property type="component" value="Unassembled WGS sequence"/>
</dbReference>
<comment type="caution">
    <text evidence="2">The sequence shown here is derived from an EMBL/GenBank/DDBJ whole genome shotgun (WGS) entry which is preliminary data.</text>
</comment>
<keyword evidence="1" id="KW-1133">Transmembrane helix</keyword>
<keyword evidence="3" id="KW-1185">Reference proteome</keyword>
<evidence type="ECO:0000313" key="2">
    <source>
        <dbReference type="EMBL" id="KAL2839068.1"/>
    </source>
</evidence>
<keyword evidence="1" id="KW-0812">Transmembrane</keyword>
<accession>A0ABR4JJC0</accession>
<gene>
    <name evidence="2" type="ORF">BJY01DRAFT_29589</name>
</gene>
<sequence>MLPKLWPTQTIPPHHPTSPTTFSVIALLVIDLALFEWRFSTIFRPFFLDWRHLICDRSRLGITG</sequence>
<protein>
    <submittedName>
        <fullName evidence="2">Uncharacterized protein</fullName>
    </submittedName>
</protein>
<evidence type="ECO:0000256" key="1">
    <source>
        <dbReference type="SAM" id="Phobius"/>
    </source>
</evidence>
<evidence type="ECO:0000313" key="3">
    <source>
        <dbReference type="Proteomes" id="UP001610446"/>
    </source>
</evidence>
<dbReference type="EMBL" id="JBFXLU010000138">
    <property type="protein sequence ID" value="KAL2839068.1"/>
    <property type="molecule type" value="Genomic_DNA"/>
</dbReference>